<accession>A0A1H2Q0K4</accession>
<dbReference type="EMBL" id="FNNQ01000001">
    <property type="protein sequence ID" value="SDW00184.1"/>
    <property type="molecule type" value="Genomic_DNA"/>
</dbReference>
<reference evidence="2 3" key="1">
    <citation type="submission" date="2016-10" db="EMBL/GenBank/DDBJ databases">
        <authorList>
            <person name="de Groot N.N."/>
        </authorList>
    </citation>
    <scope>NUCLEOTIDE SEQUENCE [LARGE SCALE GENOMIC DNA]</scope>
    <source>
        <strain evidence="2 3">DSM 45610</strain>
    </source>
</reference>
<evidence type="ECO:0000313" key="3">
    <source>
        <dbReference type="Proteomes" id="UP000198534"/>
    </source>
</evidence>
<dbReference type="STRING" id="1048340.SAMN05444487_10135"/>
<evidence type="ECO:0000313" key="2">
    <source>
        <dbReference type="EMBL" id="SDW00184.1"/>
    </source>
</evidence>
<gene>
    <name evidence="2" type="ORF">SAMN05444487_10135</name>
</gene>
<protein>
    <submittedName>
        <fullName evidence="2">Uncharacterized protein</fullName>
    </submittedName>
</protein>
<proteinExistence type="predicted"/>
<feature type="region of interest" description="Disordered" evidence="1">
    <location>
        <begin position="1"/>
        <end position="29"/>
    </location>
</feature>
<dbReference type="RefSeq" id="WP_091734488.1">
    <property type="nucleotide sequence ID" value="NZ_FNNQ01000001.1"/>
</dbReference>
<sequence length="203" mass="22719">MSGKERKGTRRKQEAKGEQRSKRARTSKKKYVQISSSICDCCTTPMQKVLSQVVGQQVMLVTVADQPKTAPVFLKAEIQTVDNFLISVQQNMVTYVVSIFDVLAVFFNADPEITLLQPLTSRKGGECLCKEKPLREQFNTMIRLPVNIHFHNGLVLKNGEVLRTGEGTVLLQSSDGQRNCVASLEKMSYFSEPKDNVGTFELT</sequence>
<feature type="compositionally biased region" description="Basic and acidic residues" evidence="1">
    <location>
        <begin position="1"/>
        <end position="21"/>
    </location>
</feature>
<dbReference type="AlphaFoldDB" id="A0A1H2Q0K4"/>
<evidence type="ECO:0000256" key="1">
    <source>
        <dbReference type="SAM" id="MobiDB-lite"/>
    </source>
</evidence>
<organism evidence="2 3">
    <name type="scientific">Marininema mesophilum</name>
    <dbReference type="NCBI Taxonomy" id="1048340"/>
    <lineage>
        <taxon>Bacteria</taxon>
        <taxon>Bacillati</taxon>
        <taxon>Bacillota</taxon>
        <taxon>Bacilli</taxon>
        <taxon>Bacillales</taxon>
        <taxon>Thermoactinomycetaceae</taxon>
        <taxon>Marininema</taxon>
    </lineage>
</organism>
<keyword evidence="3" id="KW-1185">Reference proteome</keyword>
<dbReference type="OrthoDB" id="2881384at2"/>
<name>A0A1H2Q0K4_9BACL</name>
<dbReference type="Proteomes" id="UP000198534">
    <property type="component" value="Unassembled WGS sequence"/>
</dbReference>